<reference evidence="2" key="1">
    <citation type="submission" date="2020-02" db="EMBL/GenBank/DDBJ databases">
        <authorList>
            <consortium name="PulseNet: The National Subtyping Network for Foodborne Disease Surveillance"/>
            <person name="Tarr C.L."/>
            <person name="Trees E."/>
            <person name="Katz L.S."/>
            <person name="Carleton-Romer H.A."/>
            <person name="Stroika S."/>
            <person name="Kucerova Z."/>
            <person name="Roache K.F."/>
            <person name="Sabol A.L."/>
            <person name="Besser J."/>
            <person name="Gerner-Smidt P."/>
        </authorList>
    </citation>
    <scope>NUCLEOTIDE SEQUENCE</scope>
    <source>
        <strain evidence="2">PNUSAE023710</strain>
    </source>
</reference>
<feature type="transmembrane region" description="Helical" evidence="1">
    <location>
        <begin position="110"/>
        <end position="133"/>
    </location>
</feature>
<keyword evidence="1" id="KW-0472">Membrane</keyword>
<dbReference type="EMBL" id="AAUUDD010000168">
    <property type="protein sequence ID" value="EFW7018057.1"/>
    <property type="molecule type" value="Genomic_DNA"/>
</dbReference>
<dbReference type="InterPro" id="IPR049458">
    <property type="entry name" value="EpsG-like"/>
</dbReference>
<comment type="caution">
    <text evidence="2">The sequence shown here is derived from an EMBL/GenBank/DDBJ whole genome shotgun (WGS) entry which is preliminary data.</text>
</comment>
<evidence type="ECO:0000313" key="3">
    <source>
        <dbReference type="Proteomes" id="UP000597687"/>
    </source>
</evidence>
<evidence type="ECO:0000313" key="2">
    <source>
        <dbReference type="EMBL" id="EFW7018057.1"/>
    </source>
</evidence>
<dbReference type="AlphaFoldDB" id="A0A9P2ITB8"/>
<keyword evidence="1" id="KW-0812">Transmembrane</keyword>
<evidence type="ECO:0000256" key="1">
    <source>
        <dbReference type="SAM" id="Phobius"/>
    </source>
</evidence>
<feature type="transmembrane region" description="Helical" evidence="1">
    <location>
        <begin position="145"/>
        <end position="170"/>
    </location>
</feature>
<accession>A0A9P2ITB8</accession>
<protein>
    <submittedName>
        <fullName evidence="2">O26 family O-antigen polymerase</fullName>
    </submittedName>
</protein>
<sequence length="340" mass="40143">MYYIIFVMVLGLWIIAFNYARANKLSNLVIVLIITTLFIINRQNQDYEAYVDIFNVNELYAEIGYRWLIYGVKYLGGTHEVIIGLLGLFLGTTFLRLIQYSKYTAFGLLLYMLCPMPIDIVQIRNTFLFLFVINSLIELEKEHKFNSLCFVFMAPLFHSLGIVYVLAWVIIQFRTWRGYNKLMVFGLVLSFIVVPLLIKMLILLFNTRTLHAYIADGIKVHSLIIWAGPYLFDLFLLCYFRKKIVITDLHTKQWIDIIFSLMLFLSVFSPLLLYIDEINRIFRNALLLKYLVMMSIAQYLSRPTRYILYSYLLLFTFALSIYYTLQIDYDYIVFGLPYSL</sequence>
<feature type="transmembrane region" description="Helical" evidence="1">
    <location>
        <begin position="254"/>
        <end position="275"/>
    </location>
</feature>
<name>A0A9P2ITB8_SHISO</name>
<dbReference type="Proteomes" id="UP000597687">
    <property type="component" value="Unassembled WGS sequence"/>
</dbReference>
<feature type="transmembrane region" description="Helical" evidence="1">
    <location>
        <begin position="307"/>
        <end position="325"/>
    </location>
</feature>
<feature type="transmembrane region" description="Helical" evidence="1">
    <location>
        <begin position="182"/>
        <end position="203"/>
    </location>
</feature>
<keyword evidence="1" id="KW-1133">Transmembrane helix</keyword>
<gene>
    <name evidence="2" type="primary">wzy</name>
    <name evidence="2" type="ORF">FIO44_005548</name>
</gene>
<proteinExistence type="predicted"/>
<feature type="transmembrane region" description="Helical" evidence="1">
    <location>
        <begin position="81"/>
        <end position="98"/>
    </location>
</feature>
<organism evidence="2 3">
    <name type="scientific">Shigella sonnei</name>
    <dbReference type="NCBI Taxonomy" id="624"/>
    <lineage>
        <taxon>Bacteria</taxon>
        <taxon>Pseudomonadati</taxon>
        <taxon>Pseudomonadota</taxon>
        <taxon>Gammaproteobacteria</taxon>
        <taxon>Enterobacterales</taxon>
        <taxon>Enterobacteriaceae</taxon>
        <taxon>Shigella</taxon>
    </lineage>
</organism>
<dbReference type="Pfam" id="PF14897">
    <property type="entry name" value="EpsG"/>
    <property type="match status" value="1"/>
</dbReference>
<feature type="transmembrane region" description="Helical" evidence="1">
    <location>
        <begin position="223"/>
        <end position="242"/>
    </location>
</feature>